<sequence length="260" mass="29144">MTMNLLESLTDDMTRTRPTVSASDDRLADELDAAASVFVTTRPRLFAIARRVLDDVGEAEDVVQETWLRWERADRSVVVSPPAFLAMTTTRLAINVTHSARKRRETSAGPWLPETVDHGVSPETVAERHEAVDAAVRLLLEKLSPAERAAYLLRKAFDYPYRRISDVLHLSADHTRQLVRRAHEHIATGRRQPVDATAHRHLVRTFLAAAQSGDLAELEELLAADVSAGSGDGDSRMRSASSRRHRTADRSHHRRIPRSR</sequence>
<feature type="region of interest" description="Disordered" evidence="5">
    <location>
        <begin position="227"/>
        <end position="260"/>
    </location>
</feature>
<accession>A0ABT9QHQ3</accession>
<dbReference type="InterPro" id="IPR007627">
    <property type="entry name" value="RNA_pol_sigma70_r2"/>
</dbReference>
<dbReference type="InterPro" id="IPR013325">
    <property type="entry name" value="RNA_pol_sigma_r2"/>
</dbReference>
<comment type="caution">
    <text evidence="8">The sequence shown here is derived from an EMBL/GenBank/DDBJ whole genome shotgun (WGS) entry which is preliminary data.</text>
</comment>
<dbReference type="PANTHER" id="PTHR30173:SF36">
    <property type="entry name" value="ECF RNA POLYMERASE SIGMA FACTOR SIGJ"/>
    <property type="match status" value="1"/>
</dbReference>
<proteinExistence type="inferred from homology"/>
<evidence type="ECO:0000256" key="5">
    <source>
        <dbReference type="SAM" id="MobiDB-lite"/>
    </source>
</evidence>
<evidence type="ECO:0000313" key="9">
    <source>
        <dbReference type="Proteomes" id="UP001225356"/>
    </source>
</evidence>
<organism evidence="8 9">
    <name type="scientific">Streptosporangium lutulentum</name>
    <dbReference type="NCBI Taxonomy" id="1461250"/>
    <lineage>
        <taxon>Bacteria</taxon>
        <taxon>Bacillati</taxon>
        <taxon>Actinomycetota</taxon>
        <taxon>Actinomycetes</taxon>
        <taxon>Streptosporangiales</taxon>
        <taxon>Streptosporangiaceae</taxon>
        <taxon>Streptosporangium</taxon>
    </lineage>
</organism>
<dbReference type="InterPro" id="IPR052704">
    <property type="entry name" value="ECF_Sigma-70_Domain"/>
</dbReference>
<evidence type="ECO:0000256" key="4">
    <source>
        <dbReference type="ARBA" id="ARBA00023163"/>
    </source>
</evidence>
<dbReference type="Pfam" id="PF04542">
    <property type="entry name" value="Sigma70_r2"/>
    <property type="match status" value="1"/>
</dbReference>
<dbReference type="EMBL" id="JAUSQU010000001">
    <property type="protein sequence ID" value="MDP9846281.1"/>
    <property type="molecule type" value="Genomic_DNA"/>
</dbReference>
<comment type="similarity">
    <text evidence="1">Belongs to the sigma-70 factor family. ECF subfamily.</text>
</comment>
<keyword evidence="9" id="KW-1185">Reference proteome</keyword>
<evidence type="ECO:0000256" key="3">
    <source>
        <dbReference type="ARBA" id="ARBA00023082"/>
    </source>
</evidence>
<dbReference type="Proteomes" id="UP001225356">
    <property type="component" value="Unassembled WGS sequence"/>
</dbReference>
<feature type="domain" description="RNA polymerase sigma-70 region 2" evidence="6">
    <location>
        <begin position="41"/>
        <end position="98"/>
    </location>
</feature>
<dbReference type="Gene3D" id="1.10.10.10">
    <property type="entry name" value="Winged helix-like DNA-binding domain superfamily/Winged helix DNA-binding domain"/>
    <property type="match status" value="1"/>
</dbReference>
<protein>
    <submittedName>
        <fullName evidence="8">RNA polymerase sigma-70 factor (ECF subfamily)</fullName>
    </submittedName>
</protein>
<evidence type="ECO:0000256" key="1">
    <source>
        <dbReference type="ARBA" id="ARBA00010641"/>
    </source>
</evidence>
<dbReference type="InterPro" id="IPR014284">
    <property type="entry name" value="RNA_pol_sigma-70_dom"/>
</dbReference>
<feature type="domain" description="RNA polymerase sigma factor 70 region 4 type 2" evidence="7">
    <location>
        <begin position="135"/>
        <end position="183"/>
    </location>
</feature>
<name>A0ABT9QHQ3_9ACTN</name>
<gene>
    <name evidence="8" type="ORF">J2853_005492</name>
</gene>
<dbReference type="InterPro" id="IPR013249">
    <property type="entry name" value="RNA_pol_sigma70_r4_t2"/>
</dbReference>
<feature type="region of interest" description="Disordered" evidence="5">
    <location>
        <begin position="1"/>
        <end position="21"/>
    </location>
</feature>
<evidence type="ECO:0000259" key="6">
    <source>
        <dbReference type="Pfam" id="PF04542"/>
    </source>
</evidence>
<keyword evidence="4" id="KW-0804">Transcription</keyword>
<dbReference type="InterPro" id="IPR036388">
    <property type="entry name" value="WH-like_DNA-bd_sf"/>
</dbReference>
<feature type="compositionally biased region" description="Basic residues" evidence="5">
    <location>
        <begin position="241"/>
        <end position="260"/>
    </location>
</feature>
<dbReference type="PANTHER" id="PTHR30173">
    <property type="entry name" value="SIGMA 19 FACTOR"/>
    <property type="match status" value="1"/>
</dbReference>
<dbReference type="InterPro" id="IPR013324">
    <property type="entry name" value="RNA_pol_sigma_r3/r4-like"/>
</dbReference>
<evidence type="ECO:0000256" key="2">
    <source>
        <dbReference type="ARBA" id="ARBA00023015"/>
    </source>
</evidence>
<dbReference type="NCBIfam" id="TIGR02937">
    <property type="entry name" value="sigma70-ECF"/>
    <property type="match status" value="1"/>
</dbReference>
<keyword evidence="2" id="KW-0805">Transcription regulation</keyword>
<dbReference type="SUPFAM" id="SSF88946">
    <property type="entry name" value="Sigma2 domain of RNA polymerase sigma factors"/>
    <property type="match status" value="1"/>
</dbReference>
<keyword evidence="3" id="KW-0731">Sigma factor</keyword>
<evidence type="ECO:0000259" key="7">
    <source>
        <dbReference type="Pfam" id="PF08281"/>
    </source>
</evidence>
<dbReference type="SUPFAM" id="SSF88659">
    <property type="entry name" value="Sigma3 and sigma4 domains of RNA polymerase sigma factors"/>
    <property type="match status" value="1"/>
</dbReference>
<dbReference type="Gene3D" id="1.10.1740.10">
    <property type="match status" value="1"/>
</dbReference>
<evidence type="ECO:0000313" key="8">
    <source>
        <dbReference type="EMBL" id="MDP9846281.1"/>
    </source>
</evidence>
<dbReference type="Pfam" id="PF08281">
    <property type="entry name" value="Sigma70_r4_2"/>
    <property type="match status" value="1"/>
</dbReference>
<reference evidence="8 9" key="1">
    <citation type="submission" date="2023-07" db="EMBL/GenBank/DDBJ databases">
        <title>Sequencing the genomes of 1000 actinobacteria strains.</title>
        <authorList>
            <person name="Klenk H.-P."/>
        </authorList>
    </citation>
    <scope>NUCLEOTIDE SEQUENCE [LARGE SCALE GENOMIC DNA]</scope>
    <source>
        <strain evidence="8 9">DSM 46740</strain>
    </source>
</reference>